<comment type="caution">
    <text evidence="1">The sequence shown here is derived from an EMBL/GenBank/DDBJ whole genome shotgun (WGS) entry which is preliminary data.</text>
</comment>
<dbReference type="EMBL" id="MDKE01000068">
    <property type="protein sequence ID" value="OIN04536.1"/>
    <property type="molecule type" value="Genomic_DNA"/>
</dbReference>
<dbReference type="OrthoDB" id="258935at2"/>
<sequence>MTDRNHWQVIRAEDFHCPLPPTVTRFQHAWRRVLRILRLRDQETAEQDADTELPDYQAFERQPAVSALNEHFSGWIEGAEPGVCFLLDPPFSGSAAIARDWCWQQGRAMLTPPDTAQVLAVAVEEWWQQQQPRGVPWLIDDLARYLLRSADGLRFIRALLPRLLHGDFGQGLVVCDSWTFAFLGRAWPLGLPRVYCFAPAGPALLRQVGITGSDRQLGQLAGQARGNVGLALALWACRVNEDKPLPELPLEADDGTAFILYSLLLHRGLSGAAMQRVLPVMAPDQLNVQLLRLEQFCIVERDQELWRLSVYGYPAVRDFLGGRDYLLDDF</sequence>
<proteinExistence type="predicted"/>
<dbReference type="Proteomes" id="UP000243073">
    <property type="component" value="Unassembled WGS sequence"/>
</dbReference>
<gene>
    <name evidence="1" type="ORF">BFR47_06500</name>
</gene>
<dbReference type="STRING" id="1414654.BFR47_06500"/>
<reference evidence="1 2" key="1">
    <citation type="submission" date="2016-07" db="EMBL/GenBank/DDBJ databases">
        <title>Draft Genome Sequence of Oceanisphaera psychrotolerans, isolated from coastal sediment samples.</title>
        <authorList>
            <person name="Zhuo S."/>
            <person name="Ruan Z."/>
        </authorList>
    </citation>
    <scope>NUCLEOTIDE SEQUENCE [LARGE SCALE GENOMIC DNA]</scope>
    <source>
        <strain evidence="1 2">LAM-WHM-ZC</strain>
    </source>
</reference>
<dbReference type="RefSeq" id="WP_071474022.1">
    <property type="nucleotide sequence ID" value="NZ_MDKE01000068.1"/>
</dbReference>
<organism evidence="1 2">
    <name type="scientific">Oceanisphaera psychrotolerans</name>
    <dbReference type="NCBI Taxonomy" id="1414654"/>
    <lineage>
        <taxon>Bacteria</taxon>
        <taxon>Pseudomonadati</taxon>
        <taxon>Pseudomonadota</taxon>
        <taxon>Gammaproteobacteria</taxon>
        <taxon>Aeromonadales</taxon>
        <taxon>Aeromonadaceae</taxon>
        <taxon>Oceanisphaera</taxon>
    </lineage>
</organism>
<protein>
    <submittedName>
        <fullName evidence="1">Uncharacterized protein</fullName>
    </submittedName>
</protein>
<evidence type="ECO:0000313" key="2">
    <source>
        <dbReference type="Proteomes" id="UP000243073"/>
    </source>
</evidence>
<dbReference type="AlphaFoldDB" id="A0A1J4Q9M2"/>
<accession>A0A1J4Q9M2</accession>
<keyword evidence="2" id="KW-1185">Reference proteome</keyword>
<evidence type="ECO:0000313" key="1">
    <source>
        <dbReference type="EMBL" id="OIN04536.1"/>
    </source>
</evidence>
<name>A0A1J4Q9M2_9GAMM</name>